<dbReference type="Pfam" id="PF00563">
    <property type="entry name" value="EAL"/>
    <property type="match status" value="1"/>
</dbReference>
<dbReference type="Gene3D" id="3.30.450.350">
    <property type="entry name" value="CHASE domain"/>
    <property type="match status" value="1"/>
</dbReference>
<comment type="subcellular location">
    <subcellularLocation>
        <location evidence="1">Membrane</location>
    </subcellularLocation>
</comment>
<organism evidence="9 10">
    <name type="scientific">Microvirga arsenatis</name>
    <dbReference type="NCBI Taxonomy" id="2692265"/>
    <lineage>
        <taxon>Bacteria</taxon>
        <taxon>Pseudomonadati</taxon>
        <taxon>Pseudomonadota</taxon>
        <taxon>Alphaproteobacteria</taxon>
        <taxon>Hyphomicrobiales</taxon>
        <taxon>Methylobacteriaceae</taxon>
        <taxon>Microvirga</taxon>
    </lineage>
</organism>
<dbReference type="InterPro" id="IPR006189">
    <property type="entry name" value="CHASE_dom"/>
</dbReference>
<evidence type="ECO:0000256" key="1">
    <source>
        <dbReference type="ARBA" id="ARBA00004370"/>
    </source>
</evidence>
<evidence type="ECO:0000259" key="7">
    <source>
        <dbReference type="PROSITE" id="PS50883"/>
    </source>
</evidence>
<dbReference type="Gene3D" id="3.30.450.20">
    <property type="entry name" value="PAS domain"/>
    <property type="match status" value="1"/>
</dbReference>
<evidence type="ECO:0000256" key="5">
    <source>
        <dbReference type="SAM" id="Phobius"/>
    </source>
</evidence>
<dbReference type="Pfam" id="PF03924">
    <property type="entry name" value="CHASE"/>
    <property type="match status" value="1"/>
</dbReference>
<dbReference type="InterPro" id="IPR029787">
    <property type="entry name" value="Nucleotide_cyclase"/>
</dbReference>
<dbReference type="PROSITE" id="PS50839">
    <property type="entry name" value="CHASE"/>
    <property type="match status" value="1"/>
</dbReference>
<dbReference type="Proteomes" id="UP000818323">
    <property type="component" value="Unassembled WGS sequence"/>
</dbReference>
<sequence>MRKYVIRKSNIPAAIAFIVVAAAAHYIDTRNKLYFEQSQRALAFEQMSSVRAKLEANIYSNFQLVRGLIPVIATEPNMDQTRFAQLADGLLKEGRQLRGIAAAPGLVISLMHPIKGNESAIGLDYRKNEKQREAALYAEHTGTAVLAGPVELVQGGQGLIARFPVFAPNDTSGKKFWGLVSAVIDIEKLYEASGLRDPKLSIDIALVGVDGNGSSGEHFFGPSEILAANPVASDVTLPSGSWMIAAIPKQGWRVEPDNVLELRMAIFVAGMLIVVPIWITGRLVDERQRHIRVLSHREKQVAGISQRLGLALDSSKIGIWEWDIETNTFHLDDRMSEMFNLHPESKQVPLGFWMEAVHKDDRQRFEAELSNAAASRGRVNSNCRILIAGEIARHLRVMGAVYSEPDQKLRMIGVAWDVSTDVALNENLRQAKAIAEARQAELEAARSRIEYNALHDPLTKMPNRWYLDNILEKIAASGTESSEWIALLHIDLDRFKQINDTLGHPAGDAMLIHAAKVIEAKLRQGDFAARTGGDEFVIVRVSENEPEHISAFATTIIEEMRRPVFYERHECRFGASIGIAIEPVKRFNPQRLLMNADIALYRAKSLGRHRFEMFTEALHSEIVRTKRIADEILSGLEKNEFIPFFQPQFNARTLEVVGLEALVRWDHPVLGILPPSYFLTVAEDLNVVDAIDHSILKQVLAQLKEWDRSGMRIAKTSVNVSSKRIHDESLILQLQALDIPSNRISFELVESTYLDENDDVVVRNIERIKELGIDIEIDDFGTGYASIVSLLKIKPRRLKIDRQLVSPIVSSPVQKRLVRSIIDIGHSLNIEIVAEGVETMQHAELLGTFGCHVLQGHAFAPAMSAEAVERLYVDHGRPEVRSMLTTGRI</sequence>
<evidence type="ECO:0000256" key="3">
    <source>
        <dbReference type="ARBA" id="ARBA00022989"/>
    </source>
</evidence>
<dbReference type="CDD" id="cd01949">
    <property type="entry name" value="GGDEF"/>
    <property type="match status" value="1"/>
</dbReference>
<dbReference type="PANTHER" id="PTHR44757">
    <property type="entry name" value="DIGUANYLATE CYCLASE DGCP"/>
    <property type="match status" value="1"/>
</dbReference>
<comment type="caution">
    <text evidence="9">The sequence shown here is derived from an EMBL/GenBank/DDBJ whole genome shotgun (WGS) entry which is preliminary data.</text>
</comment>
<dbReference type="NCBIfam" id="TIGR00254">
    <property type="entry name" value="GGDEF"/>
    <property type="match status" value="1"/>
</dbReference>
<dbReference type="PROSITE" id="PS50883">
    <property type="entry name" value="EAL"/>
    <property type="match status" value="1"/>
</dbReference>
<dbReference type="InterPro" id="IPR001633">
    <property type="entry name" value="EAL_dom"/>
</dbReference>
<dbReference type="InterPro" id="IPR052155">
    <property type="entry name" value="Biofilm_reg_signaling"/>
</dbReference>
<evidence type="ECO:0000259" key="6">
    <source>
        <dbReference type="PROSITE" id="PS50839"/>
    </source>
</evidence>
<dbReference type="EMBL" id="JAAAXJ010000003">
    <property type="protein sequence ID" value="NBJ24412.1"/>
    <property type="molecule type" value="Genomic_DNA"/>
</dbReference>
<dbReference type="InterPro" id="IPR000014">
    <property type="entry name" value="PAS"/>
</dbReference>
<dbReference type="InterPro" id="IPR043128">
    <property type="entry name" value="Rev_trsase/Diguanyl_cyclase"/>
</dbReference>
<dbReference type="InterPro" id="IPR000160">
    <property type="entry name" value="GGDEF_dom"/>
</dbReference>
<dbReference type="InterPro" id="IPR035919">
    <property type="entry name" value="EAL_sf"/>
</dbReference>
<feature type="domain" description="EAL" evidence="7">
    <location>
        <begin position="625"/>
        <end position="876"/>
    </location>
</feature>
<accession>A0ABW9YVM1</accession>
<evidence type="ECO:0000256" key="2">
    <source>
        <dbReference type="ARBA" id="ARBA00022692"/>
    </source>
</evidence>
<keyword evidence="2 5" id="KW-0812">Transmembrane</keyword>
<feature type="transmembrane region" description="Helical" evidence="5">
    <location>
        <begin position="264"/>
        <end position="284"/>
    </location>
</feature>
<dbReference type="SUPFAM" id="SSF55073">
    <property type="entry name" value="Nucleotide cyclase"/>
    <property type="match status" value="1"/>
</dbReference>
<dbReference type="SMART" id="SM00267">
    <property type="entry name" value="GGDEF"/>
    <property type="match status" value="1"/>
</dbReference>
<dbReference type="InterPro" id="IPR042240">
    <property type="entry name" value="CHASE_sf"/>
</dbReference>
<protein>
    <submittedName>
        <fullName evidence="9">EAL domain-containing protein</fullName>
    </submittedName>
</protein>
<keyword evidence="10" id="KW-1185">Reference proteome</keyword>
<feature type="domain" description="CHASE" evidence="6">
    <location>
        <begin position="107"/>
        <end position="245"/>
    </location>
</feature>
<evidence type="ECO:0000259" key="8">
    <source>
        <dbReference type="PROSITE" id="PS50887"/>
    </source>
</evidence>
<gene>
    <name evidence="9" type="ORF">GR303_08595</name>
</gene>
<dbReference type="CDD" id="cd01948">
    <property type="entry name" value="EAL"/>
    <property type="match status" value="1"/>
</dbReference>
<evidence type="ECO:0000313" key="9">
    <source>
        <dbReference type="EMBL" id="NBJ24412.1"/>
    </source>
</evidence>
<keyword evidence="4 5" id="KW-0472">Membrane</keyword>
<dbReference type="PROSITE" id="PS50887">
    <property type="entry name" value="GGDEF"/>
    <property type="match status" value="1"/>
</dbReference>
<evidence type="ECO:0000313" key="10">
    <source>
        <dbReference type="Proteomes" id="UP000818323"/>
    </source>
</evidence>
<dbReference type="Gene3D" id="3.30.70.270">
    <property type="match status" value="1"/>
</dbReference>
<dbReference type="SMART" id="SM00052">
    <property type="entry name" value="EAL"/>
    <property type="match status" value="1"/>
</dbReference>
<dbReference type="SMART" id="SM01079">
    <property type="entry name" value="CHASE"/>
    <property type="match status" value="1"/>
</dbReference>
<proteinExistence type="predicted"/>
<dbReference type="SMART" id="SM00091">
    <property type="entry name" value="PAS"/>
    <property type="match status" value="1"/>
</dbReference>
<keyword evidence="3 5" id="KW-1133">Transmembrane helix</keyword>
<feature type="domain" description="GGDEF" evidence="8">
    <location>
        <begin position="483"/>
        <end position="616"/>
    </location>
</feature>
<dbReference type="Gene3D" id="3.20.20.450">
    <property type="entry name" value="EAL domain"/>
    <property type="match status" value="1"/>
</dbReference>
<dbReference type="InterPro" id="IPR035965">
    <property type="entry name" value="PAS-like_dom_sf"/>
</dbReference>
<reference evidence="9 10" key="1">
    <citation type="submission" date="2020-01" db="EMBL/GenBank/DDBJ databases">
        <title>Microvirga sp. nov., an arsenate reduction bacterium isolated from Tibet hotspring sediments.</title>
        <authorList>
            <person name="Yuan C.-G."/>
        </authorList>
    </citation>
    <scope>NUCLEOTIDE SEQUENCE [LARGE SCALE GENOMIC DNA]</scope>
    <source>
        <strain evidence="9 10">SYSU G3D203</strain>
    </source>
</reference>
<dbReference type="CDD" id="cd00130">
    <property type="entry name" value="PAS"/>
    <property type="match status" value="1"/>
</dbReference>
<dbReference type="InterPro" id="IPR013655">
    <property type="entry name" value="PAS_fold_3"/>
</dbReference>
<dbReference type="Pfam" id="PF00990">
    <property type="entry name" value="GGDEF"/>
    <property type="match status" value="1"/>
</dbReference>
<dbReference type="SUPFAM" id="SSF55785">
    <property type="entry name" value="PYP-like sensor domain (PAS domain)"/>
    <property type="match status" value="1"/>
</dbReference>
<dbReference type="PANTHER" id="PTHR44757:SF2">
    <property type="entry name" value="BIOFILM ARCHITECTURE MAINTENANCE PROTEIN MBAA"/>
    <property type="match status" value="1"/>
</dbReference>
<dbReference type="Pfam" id="PF08447">
    <property type="entry name" value="PAS_3"/>
    <property type="match status" value="1"/>
</dbReference>
<dbReference type="SUPFAM" id="SSF141868">
    <property type="entry name" value="EAL domain-like"/>
    <property type="match status" value="1"/>
</dbReference>
<evidence type="ECO:0000256" key="4">
    <source>
        <dbReference type="ARBA" id="ARBA00023136"/>
    </source>
</evidence>
<name>A0ABW9YVM1_9HYPH</name>